<dbReference type="GO" id="GO:0015846">
    <property type="term" value="P:polyamine transport"/>
    <property type="evidence" value="ECO:0007669"/>
    <property type="project" value="InterPro"/>
</dbReference>
<evidence type="ECO:0000256" key="1">
    <source>
        <dbReference type="ARBA" id="ARBA00004418"/>
    </source>
</evidence>
<keyword evidence="3 6" id="KW-0732">Signal</keyword>
<dbReference type="PIRSF" id="PIRSF019574">
    <property type="entry name" value="Periplasmic_polyamine_BP"/>
    <property type="match status" value="1"/>
</dbReference>
<dbReference type="PATRIC" id="fig|1653334.4.peg.2490"/>
<dbReference type="RefSeq" id="WP_074446215.1">
    <property type="nucleotide sequence ID" value="NZ_FMBM01000002.1"/>
</dbReference>
<comment type="function">
    <text evidence="5">Required for the activity of the bacterial periplasmic transport system of putrescine.</text>
</comment>
<comment type="subcellular location">
    <subcellularLocation>
        <location evidence="1 5">Periplasm</location>
    </subcellularLocation>
</comment>
<dbReference type="InterPro" id="IPR006059">
    <property type="entry name" value="SBP"/>
</dbReference>
<dbReference type="GO" id="GO:0019808">
    <property type="term" value="F:polyamine binding"/>
    <property type="evidence" value="ECO:0007669"/>
    <property type="project" value="InterPro"/>
</dbReference>
<evidence type="ECO:0000256" key="3">
    <source>
        <dbReference type="ARBA" id="ARBA00022729"/>
    </source>
</evidence>
<dbReference type="SUPFAM" id="SSF53850">
    <property type="entry name" value="Periplasmic binding protein-like II"/>
    <property type="match status" value="1"/>
</dbReference>
<comment type="similarity">
    <text evidence="5">Belongs to the bacterial solute-binding protein PotD/PotF family.</text>
</comment>
<evidence type="ECO:0000256" key="6">
    <source>
        <dbReference type="SAM" id="SignalP"/>
    </source>
</evidence>
<dbReference type="Proteomes" id="UP000182800">
    <property type="component" value="Unassembled WGS sequence"/>
</dbReference>
<feature type="chain" id="PRO_5006145952" description="Putrescine-binding periplasmic protein" evidence="6">
    <location>
        <begin position="32"/>
        <end position="373"/>
    </location>
</feature>
<dbReference type="STRING" id="1653334.GA0071312_2930"/>
<dbReference type="OrthoDB" id="9769319at2"/>
<sequence length="373" mass="40785">MLRTLLTTTIACTALALPLTLAISASDAARAQDAVVNVYNWSDYVDPATLEAFTEETGIRVVYDTYDTNEIVETRLLAGRSGYDIVVPTGPYIERLIQAGALATLDQDQLSNLDNVWPEIAERTAIYDPGNAHSVIYMWGTTGIGVNRDMVRERLGEDAPLDTWSLVFDPEIAAQLSDCGIYIVDAADDMFPSALNYLGLPHDSRDPGEIDQAAELLSQMSQNVRRFHASEYINALANGDICVAVGYSGDILQARDRAEEAGSGIDIAYFVPREGAVMWFDSFAIPADAPNPENAHAFIDFMLRPEIAAANVNYVAYASGVLPAKPMIDEAILNDPGIYPDDETMDGLLITTAHDARTQRLITRAWTRIKTGR</sequence>
<dbReference type="EMBL" id="LJSX01000008">
    <property type="protein sequence ID" value="KPQ11393.1"/>
    <property type="molecule type" value="Genomic_DNA"/>
</dbReference>
<keyword evidence="10" id="KW-1185">Reference proteome</keyword>
<name>A0A0P7Y4B9_9HYPH</name>
<dbReference type="PRINTS" id="PR00909">
    <property type="entry name" value="SPERMDNBNDNG"/>
</dbReference>
<evidence type="ECO:0000256" key="4">
    <source>
        <dbReference type="ARBA" id="ARBA00022764"/>
    </source>
</evidence>
<reference evidence="7 9" key="1">
    <citation type="submission" date="2015-09" db="EMBL/GenBank/DDBJ databases">
        <title>Identification and resolution of microdiversity through metagenomic sequencing of parallel consortia.</title>
        <authorList>
            <person name="Nelson W.C."/>
            <person name="Romine M.F."/>
            <person name="Lindemann S.R."/>
        </authorList>
    </citation>
    <scope>NUCLEOTIDE SEQUENCE [LARGE SCALE GENOMIC DNA]</scope>
    <source>
        <strain evidence="7">HL-109</strain>
    </source>
</reference>
<dbReference type="Gene3D" id="3.40.190.10">
    <property type="entry name" value="Periplasmic binding protein-like II"/>
    <property type="match status" value="2"/>
</dbReference>
<dbReference type="AlphaFoldDB" id="A0A0P7Y4B9"/>
<evidence type="ECO:0000256" key="5">
    <source>
        <dbReference type="PIRNR" id="PIRNR019574"/>
    </source>
</evidence>
<evidence type="ECO:0000256" key="2">
    <source>
        <dbReference type="ARBA" id="ARBA00022448"/>
    </source>
</evidence>
<dbReference type="EMBL" id="FMBM01000002">
    <property type="protein sequence ID" value="SCC81957.1"/>
    <property type="molecule type" value="Genomic_DNA"/>
</dbReference>
<dbReference type="InterPro" id="IPR001188">
    <property type="entry name" value="Sperm_putr-bd"/>
</dbReference>
<protein>
    <recommendedName>
        <fullName evidence="5">Putrescine-binding periplasmic protein</fullName>
    </recommendedName>
</protein>
<evidence type="ECO:0000313" key="9">
    <source>
        <dbReference type="Proteomes" id="UP000050497"/>
    </source>
</evidence>
<gene>
    <name evidence="7" type="primary">potF</name>
    <name evidence="8" type="ORF">GA0071312_2930</name>
    <name evidence="7" type="ORF">HLUCCO17_07075</name>
</gene>
<keyword evidence="2 5" id="KW-0813">Transport</keyword>
<organism evidence="7 9">
    <name type="scientific">Saliniramus fredricksonii</name>
    <dbReference type="NCBI Taxonomy" id="1653334"/>
    <lineage>
        <taxon>Bacteria</taxon>
        <taxon>Pseudomonadati</taxon>
        <taxon>Pseudomonadota</taxon>
        <taxon>Alphaproteobacteria</taxon>
        <taxon>Hyphomicrobiales</taxon>
        <taxon>Salinarimonadaceae</taxon>
        <taxon>Saliniramus</taxon>
    </lineage>
</organism>
<evidence type="ECO:0000313" key="7">
    <source>
        <dbReference type="EMBL" id="KPQ11393.1"/>
    </source>
</evidence>
<evidence type="ECO:0000313" key="10">
    <source>
        <dbReference type="Proteomes" id="UP000182800"/>
    </source>
</evidence>
<dbReference type="CDD" id="cd13659">
    <property type="entry name" value="PBP2_PotF"/>
    <property type="match status" value="1"/>
</dbReference>
<evidence type="ECO:0000313" key="8">
    <source>
        <dbReference type="EMBL" id="SCC81957.1"/>
    </source>
</evidence>
<accession>A0A0P7Y4B9</accession>
<keyword evidence="4 5" id="KW-0574">Periplasm</keyword>
<dbReference type="Pfam" id="PF13416">
    <property type="entry name" value="SBP_bac_8"/>
    <property type="match status" value="1"/>
</dbReference>
<comment type="caution">
    <text evidence="7">The sequence shown here is derived from an EMBL/GenBank/DDBJ whole genome shotgun (WGS) entry which is preliminary data.</text>
</comment>
<dbReference type="GO" id="GO:0042597">
    <property type="term" value="C:periplasmic space"/>
    <property type="evidence" value="ECO:0007669"/>
    <property type="project" value="UniProtKB-SubCell"/>
</dbReference>
<proteinExistence type="inferred from homology"/>
<dbReference type="PANTHER" id="PTHR30222:SF12">
    <property type="entry name" value="NORSPERMIDINE SENSOR"/>
    <property type="match status" value="1"/>
</dbReference>
<dbReference type="Proteomes" id="UP000050497">
    <property type="component" value="Unassembled WGS sequence"/>
</dbReference>
<feature type="signal peptide" evidence="6">
    <location>
        <begin position="1"/>
        <end position="31"/>
    </location>
</feature>
<dbReference type="PANTHER" id="PTHR30222">
    <property type="entry name" value="SPERMIDINE/PUTRESCINE-BINDING PERIPLASMIC PROTEIN"/>
    <property type="match status" value="1"/>
</dbReference>
<reference evidence="8 10" key="2">
    <citation type="submission" date="2016-08" db="EMBL/GenBank/DDBJ databases">
        <authorList>
            <person name="Varghese N."/>
            <person name="Submissions Spin"/>
        </authorList>
    </citation>
    <scope>NUCLEOTIDE SEQUENCE [LARGE SCALE GENOMIC DNA]</scope>
    <source>
        <strain evidence="8 10">HL-109</strain>
    </source>
</reference>